<dbReference type="InterPro" id="IPR036533">
    <property type="entry name" value="BAG_dom_sf"/>
</dbReference>
<evidence type="ECO:0000313" key="2">
    <source>
        <dbReference type="EMBL" id="KAJ3486262.1"/>
    </source>
</evidence>
<evidence type="ECO:0000313" key="3">
    <source>
        <dbReference type="Proteomes" id="UP001148786"/>
    </source>
</evidence>
<dbReference type="Pfam" id="PF02179">
    <property type="entry name" value="BAG"/>
    <property type="match status" value="1"/>
</dbReference>
<feature type="domain" description="BAG" evidence="1">
    <location>
        <begin position="4"/>
        <end position="34"/>
    </location>
</feature>
<comment type="caution">
    <text evidence="2">The sequence shown here is derived from an EMBL/GenBank/DDBJ whole genome shotgun (WGS) entry which is preliminary data.</text>
</comment>
<gene>
    <name evidence="2" type="ORF">NLJ89_g11829</name>
</gene>
<dbReference type="SUPFAM" id="SSF63491">
    <property type="entry name" value="BAG domain"/>
    <property type="match status" value="2"/>
</dbReference>
<accession>A0A9W8MR93</accession>
<dbReference type="GO" id="GO:0051087">
    <property type="term" value="F:protein-folding chaperone binding"/>
    <property type="evidence" value="ECO:0007669"/>
    <property type="project" value="InterPro"/>
</dbReference>
<keyword evidence="3" id="KW-1185">Reference proteome</keyword>
<protein>
    <recommendedName>
        <fullName evidence="1">BAG domain-containing protein</fullName>
    </recommendedName>
</protein>
<dbReference type="EMBL" id="JANKHO010003088">
    <property type="protein sequence ID" value="KAJ3486262.1"/>
    <property type="molecule type" value="Genomic_DNA"/>
</dbReference>
<name>A0A9W8MR93_9AGAR</name>
<dbReference type="Proteomes" id="UP001148786">
    <property type="component" value="Unassembled WGS sequence"/>
</dbReference>
<dbReference type="InterPro" id="IPR003103">
    <property type="entry name" value="BAG_domain"/>
</dbReference>
<dbReference type="AlphaFoldDB" id="A0A9W8MR93"/>
<dbReference type="Gene3D" id="1.20.58.120">
    <property type="entry name" value="BAG domain"/>
    <property type="match status" value="1"/>
</dbReference>
<dbReference type="OrthoDB" id="333905at2759"/>
<sequence length="311" mass="34893">MTVLDAIDSHGNLAVRSARKAGITSIQGHLKYLDGRVAQSWQIEQDKQASINALISSIYELLDSFRAAIAPFHNGLPAIVFPDLDHPLSVDPPPLLFSLNKVFITHRQNIEQILDRLDALGTGDFDVVRSAKKTAVEEVLGYLKTLDQFVTNAWQIFSRPSFEKDNILRAINGLVLDLRERNNRFDNQRPLLFLQKYPSPLPLEPPPLPVHLNEVFLLHQDAVKRILRDLEDLPSLDQDVDEKKTTAINEASAYLDATNARVKDVWTAFVEEKKTSGASDTPIREGETIDCEEHFSSLAYPVMLPTSSSFP</sequence>
<organism evidence="2 3">
    <name type="scientific">Agrocybe chaxingu</name>
    <dbReference type="NCBI Taxonomy" id="84603"/>
    <lineage>
        <taxon>Eukaryota</taxon>
        <taxon>Fungi</taxon>
        <taxon>Dikarya</taxon>
        <taxon>Basidiomycota</taxon>
        <taxon>Agaricomycotina</taxon>
        <taxon>Agaricomycetes</taxon>
        <taxon>Agaricomycetidae</taxon>
        <taxon>Agaricales</taxon>
        <taxon>Agaricineae</taxon>
        <taxon>Strophariaceae</taxon>
        <taxon>Agrocybe</taxon>
    </lineage>
</organism>
<evidence type="ECO:0000259" key="1">
    <source>
        <dbReference type="Pfam" id="PF02179"/>
    </source>
</evidence>
<reference evidence="2" key="1">
    <citation type="submission" date="2022-07" db="EMBL/GenBank/DDBJ databases">
        <title>Genome Sequence of Agrocybe chaxingu.</title>
        <authorList>
            <person name="Buettner E."/>
        </authorList>
    </citation>
    <scope>NUCLEOTIDE SEQUENCE</scope>
    <source>
        <strain evidence="2">MP-N11</strain>
    </source>
</reference>
<proteinExistence type="predicted"/>